<protein>
    <submittedName>
        <fullName evidence="1">Uncharacterized protein</fullName>
    </submittedName>
</protein>
<dbReference type="PATRIC" id="fig|991778.3.peg.3814"/>
<reference evidence="1 2" key="1">
    <citation type="journal article" date="2013" name="Mar. Genomics">
        <title>Expression of sulfatases in Rhodopirellula baltica and the diversity of sulfatases in the genus Rhodopirellula.</title>
        <authorList>
            <person name="Wegner C.E."/>
            <person name="Richter-Heitmann T."/>
            <person name="Klindworth A."/>
            <person name="Klockow C."/>
            <person name="Richter M."/>
            <person name="Achstetter T."/>
            <person name="Glockner F.O."/>
            <person name="Harder J."/>
        </authorList>
    </citation>
    <scope>NUCLEOTIDE SEQUENCE [LARGE SCALE GENOMIC DNA]</scope>
    <source>
        <strain evidence="1 2">WH47</strain>
    </source>
</reference>
<evidence type="ECO:0000313" key="1">
    <source>
        <dbReference type="EMBL" id="EGF26386.1"/>
    </source>
</evidence>
<accession>F2AV40</accession>
<dbReference type="EMBL" id="AFAR01000185">
    <property type="protein sequence ID" value="EGF26386.1"/>
    <property type="molecule type" value="Genomic_DNA"/>
</dbReference>
<dbReference type="Proteomes" id="UP000006222">
    <property type="component" value="Unassembled WGS sequence"/>
</dbReference>
<gene>
    <name evidence="1" type="ORF">RBWH47_01693</name>
</gene>
<name>F2AV40_RHOBT</name>
<proteinExistence type="predicted"/>
<evidence type="ECO:0000313" key="2">
    <source>
        <dbReference type="Proteomes" id="UP000006222"/>
    </source>
</evidence>
<organism evidence="1 2">
    <name type="scientific">Rhodopirellula baltica WH47</name>
    <dbReference type="NCBI Taxonomy" id="991778"/>
    <lineage>
        <taxon>Bacteria</taxon>
        <taxon>Pseudomonadati</taxon>
        <taxon>Planctomycetota</taxon>
        <taxon>Planctomycetia</taxon>
        <taxon>Pirellulales</taxon>
        <taxon>Pirellulaceae</taxon>
        <taxon>Rhodopirellula</taxon>
    </lineage>
</organism>
<comment type="caution">
    <text evidence="1">The sequence shown here is derived from an EMBL/GenBank/DDBJ whole genome shotgun (WGS) entry which is preliminary data.</text>
</comment>
<dbReference type="AlphaFoldDB" id="F2AV40"/>
<sequence>MPQGEYVPTHKLQSTLQNGSICRERSIWQTAVILPLRTSTWGEEHGRETPLFPTRDQL</sequence>